<evidence type="ECO:0000313" key="1">
    <source>
        <dbReference type="EMBL" id="QJA47240.1"/>
    </source>
</evidence>
<evidence type="ECO:0000313" key="2">
    <source>
        <dbReference type="EMBL" id="QJA61752.1"/>
    </source>
</evidence>
<dbReference type="AlphaFoldDB" id="A0A6H1ZJ67"/>
<proteinExistence type="predicted"/>
<reference evidence="1" key="1">
    <citation type="submission" date="2020-03" db="EMBL/GenBank/DDBJ databases">
        <title>The deep terrestrial virosphere.</title>
        <authorList>
            <person name="Holmfeldt K."/>
            <person name="Nilsson E."/>
            <person name="Simone D."/>
            <person name="Lopez-Fernandez M."/>
            <person name="Wu X."/>
            <person name="de Brujin I."/>
            <person name="Lundin D."/>
            <person name="Andersson A."/>
            <person name="Bertilsson S."/>
            <person name="Dopson M."/>
        </authorList>
    </citation>
    <scope>NUCLEOTIDE SEQUENCE</scope>
    <source>
        <strain evidence="3">MM415A00561</strain>
        <strain evidence="2">MM415B00894</strain>
        <strain evidence="1">TM448A00624</strain>
        <strain evidence="4">TM448B00723</strain>
    </source>
</reference>
<protein>
    <submittedName>
        <fullName evidence="1">Uncharacterized protein</fullName>
    </submittedName>
</protein>
<evidence type="ECO:0000313" key="3">
    <source>
        <dbReference type="EMBL" id="QJA81258.1"/>
    </source>
</evidence>
<dbReference type="EMBL" id="MT144650">
    <property type="protein sequence ID" value="QJH96404.1"/>
    <property type="molecule type" value="Genomic_DNA"/>
</dbReference>
<dbReference type="EMBL" id="MT142453">
    <property type="protein sequence ID" value="QJA81258.1"/>
    <property type="molecule type" value="Genomic_DNA"/>
</dbReference>
<accession>A0A6H1ZJ67</accession>
<dbReference type="EMBL" id="MT141452">
    <property type="protein sequence ID" value="QJA61752.1"/>
    <property type="molecule type" value="Genomic_DNA"/>
</dbReference>
<sequence length="110" mass="11954">MALWTRKVDPATGGYVVEDGRYVRIDAALGNAHALIATDAGSAPDAPQFSCRLREVAPSVYPGMTRAVESTIGQSLERYDGTTWDAHTVRAWINEIGRLEYEATVDGEVV</sequence>
<dbReference type="EMBL" id="MT144036">
    <property type="protein sequence ID" value="QJA47240.1"/>
    <property type="molecule type" value="Genomic_DNA"/>
</dbReference>
<evidence type="ECO:0000313" key="4">
    <source>
        <dbReference type="EMBL" id="QJH96404.1"/>
    </source>
</evidence>
<gene>
    <name evidence="3" type="ORF">MM415A00561_0006</name>
    <name evidence="2" type="ORF">MM415B00894_0007</name>
    <name evidence="1" type="ORF">TM448A00624_0019</name>
    <name evidence="4" type="ORF">TM448B00723_0007</name>
</gene>
<name>A0A6H1ZJ67_9ZZZZ</name>
<organism evidence="1">
    <name type="scientific">viral metagenome</name>
    <dbReference type="NCBI Taxonomy" id="1070528"/>
    <lineage>
        <taxon>unclassified sequences</taxon>
        <taxon>metagenomes</taxon>
        <taxon>organismal metagenomes</taxon>
    </lineage>
</organism>